<dbReference type="AlphaFoldDB" id="A0A565BM39"/>
<dbReference type="OrthoDB" id="1061922at2759"/>
<evidence type="ECO:0000256" key="1">
    <source>
        <dbReference type="SAM" id="SignalP"/>
    </source>
</evidence>
<keyword evidence="1" id="KW-0732">Signal</keyword>
<dbReference type="SUPFAM" id="SSF50386">
    <property type="entry name" value="STI-like"/>
    <property type="match status" value="1"/>
</dbReference>
<dbReference type="PANTHER" id="PTHR33107">
    <property type="entry name" value="KUNITZ TRYPSIN INHIBITOR 2"/>
    <property type="match status" value="1"/>
</dbReference>
<dbReference type="Proteomes" id="UP000489600">
    <property type="component" value="Unassembled WGS sequence"/>
</dbReference>
<protein>
    <submittedName>
        <fullName evidence="2">Uncharacterized protein</fullName>
    </submittedName>
</protein>
<feature type="signal peptide" evidence="1">
    <location>
        <begin position="1"/>
        <end position="21"/>
    </location>
</feature>
<dbReference type="Pfam" id="PF00197">
    <property type="entry name" value="Kunitz_legume"/>
    <property type="match status" value="1"/>
</dbReference>
<dbReference type="PANTHER" id="PTHR33107:SF35">
    <property type="entry name" value="KUNITZ TRYPSIN INHIBITOR 6-RELATED"/>
    <property type="match status" value="1"/>
</dbReference>
<keyword evidence="3" id="KW-1185">Reference proteome</keyword>
<dbReference type="EMBL" id="CABITT030000004">
    <property type="protein sequence ID" value="VVB02656.1"/>
    <property type="molecule type" value="Genomic_DNA"/>
</dbReference>
<gene>
    <name evidence="2" type="ORF">ANE_LOCUS13100</name>
</gene>
<comment type="caution">
    <text evidence="2">The sequence shown here is derived from an EMBL/GenBank/DDBJ whole genome shotgun (WGS) entry which is preliminary data.</text>
</comment>
<sequence>MKATITFIMVVVITTSVPVLGQDKLVLDVNGKPLRIGDPYYIKPAYNFGDGVWLSFFRPSLETPCPQFAVLSGSPLISPREPVAFFTESSIISKQESGRFVYESTQLAFNFQRMEDFCPGQTGYWELGYRSDRTRGIVGTGQRNDGYDLFKIKKSRGGYLINHSDRDIRVREYHLGEEFINYLEVGNSGDLFVVEFVPVNERAWNRMASNQTQDT</sequence>
<proteinExistence type="predicted"/>
<dbReference type="Gene3D" id="2.80.10.50">
    <property type="match status" value="1"/>
</dbReference>
<dbReference type="PROSITE" id="PS00283">
    <property type="entry name" value="SOYBEAN_KUNITZ"/>
    <property type="match status" value="1"/>
</dbReference>
<accession>A0A565BM39</accession>
<reference evidence="2" key="1">
    <citation type="submission" date="2019-07" db="EMBL/GenBank/DDBJ databases">
        <authorList>
            <person name="Dittberner H."/>
        </authorList>
    </citation>
    <scope>NUCLEOTIDE SEQUENCE [LARGE SCALE GENOMIC DNA]</scope>
</reference>
<dbReference type="CDD" id="cd23369">
    <property type="entry name" value="beta-trefoil_STI_AtKTI6-like"/>
    <property type="match status" value="1"/>
</dbReference>
<feature type="chain" id="PRO_5021851582" evidence="1">
    <location>
        <begin position="22"/>
        <end position="215"/>
    </location>
</feature>
<dbReference type="InterPro" id="IPR002160">
    <property type="entry name" value="Prot_inh_Kunz-lg"/>
</dbReference>
<name>A0A565BM39_9BRAS</name>
<evidence type="ECO:0000313" key="3">
    <source>
        <dbReference type="Proteomes" id="UP000489600"/>
    </source>
</evidence>
<evidence type="ECO:0000313" key="2">
    <source>
        <dbReference type="EMBL" id="VVB02656.1"/>
    </source>
</evidence>
<dbReference type="InterPro" id="IPR011065">
    <property type="entry name" value="Kunitz_inhibitor_STI-like_sf"/>
</dbReference>
<organism evidence="2 3">
    <name type="scientific">Arabis nemorensis</name>
    <dbReference type="NCBI Taxonomy" id="586526"/>
    <lineage>
        <taxon>Eukaryota</taxon>
        <taxon>Viridiplantae</taxon>
        <taxon>Streptophyta</taxon>
        <taxon>Embryophyta</taxon>
        <taxon>Tracheophyta</taxon>
        <taxon>Spermatophyta</taxon>
        <taxon>Magnoliopsida</taxon>
        <taxon>eudicotyledons</taxon>
        <taxon>Gunneridae</taxon>
        <taxon>Pentapetalae</taxon>
        <taxon>rosids</taxon>
        <taxon>malvids</taxon>
        <taxon>Brassicales</taxon>
        <taxon>Brassicaceae</taxon>
        <taxon>Arabideae</taxon>
        <taxon>Arabis</taxon>
    </lineage>
</organism>
<dbReference type="SMART" id="SM00452">
    <property type="entry name" value="STI"/>
    <property type="match status" value="1"/>
</dbReference>
<dbReference type="GO" id="GO:0004866">
    <property type="term" value="F:endopeptidase inhibitor activity"/>
    <property type="evidence" value="ECO:0007669"/>
    <property type="project" value="InterPro"/>
</dbReference>